<reference evidence="1" key="1">
    <citation type="submission" date="2023-03" db="EMBL/GenBank/DDBJ databases">
        <title>Massive genome expansion in bonnet fungi (Mycena s.s.) driven by repeated elements and novel gene families across ecological guilds.</title>
        <authorList>
            <consortium name="Lawrence Berkeley National Laboratory"/>
            <person name="Harder C.B."/>
            <person name="Miyauchi S."/>
            <person name="Viragh M."/>
            <person name="Kuo A."/>
            <person name="Thoen E."/>
            <person name="Andreopoulos B."/>
            <person name="Lu D."/>
            <person name="Skrede I."/>
            <person name="Drula E."/>
            <person name="Henrissat B."/>
            <person name="Morin E."/>
            <person name="Kohler A."/>
            <person name="Barry K."/>
            <person name="LaButti K."/>
            <person name="Morin E."/>
            <person name="Salamov A."/>
            <person name="Lipzen A."/>
            <person name="Mereny Z."/>
            <person name="Hegedus B."/>
            <person name="Baldrian P."/>
            <person name="Stursova M."/>
            <person name="Weitz H."/>
            <person name="Taylor A."/>
            <person name="Grigoriev I.V."/>
            <person name="Nagy L.G."/>
            <person name="Martin F."/>
            <person name="Kauserud H."/>
        </authorList>
    </citation>
    <scope>NUCLEOTIDE SEQUENCE</scope>
    <source>
        <strain evidence="1">9144</strain>
    </source>
</reference>
<proteinExistence type="predicted"/>
<gene>
    <name evidence="1" type="ORF">GGX14DRAFT_398365</name>
</gene>
<dbReference type="EMBL" id="JARJCW010000048">
    <property type="protein sequence ID" value="KAJ7204056.1"/>
    <property type="molecule type" value="Genomic_DNA"/>
</dbReference>
<keyword evidence="2" id="KW-1185">Reference proteome</keyword>
<evidence type="ECO:0000313" key="2">
    <source>
        <dbReference type="Proteomes" id="UP001219525"/>
    </source>
</evidence>
<dbReference type="AlphaFoldDB" id="A0AAD6V8P7"/>
<name>A0AAD6V8P7_9AGAR</name>
<accession>A0AAD6V8P7</accession>
<organism evidence="1 2">
    <name type="scientific">Mycena pura</name>
    <dbReference type="NCBI Taxonomy" id="153505"/>
    <lineage>
        <taxon>Eukaryota</taxon>
        <taxon>Fungi</taxon>
        <taxon>Dikarya</taxon>
        <taxon>Basidiomycota</taxon>
        <taxon>Agaricomycotina</taxon>
        <taxon>Agaricomycetes</taxon>
        <taxon>Agaricomycetidae</taxon>
        <taxon>Agaricales</taxon>
        <taxon>Marasmiineae</taxon>
        <taxon>Mycenaceae</taxon>
        <taxon>Mycena</taxon>
    </lineage>
</organism>
<comment type="caution">
    <text evidence="1">The sequence shown here is derived from an EMBL/GenBank/DDBJ whole genome shotgun (WGS) entry which is preliminary data.</text>
</comment>
<evidence type="ECO:0000313" key="1">
    <source>
        <dbReference type="EMBL" id="KAJ7204056.1"/>
    </source>
</evidence>
<dbReference type="Proteomes" id="UP001219525">
    <property type="component" value="Unassembled WGS sequence"/>
</dbReference>
<sequence>MTQWLERKEKILLHSKFIHWRESGQSSTHTVAPGIEFNRTVKMTKHPSQKSVSFDALARDYGAEFFRDAIARYVITANHPEFSARQVETYSGNLAMPFRTLPVYHKINIYENNGTGTRPVPLLMAESHFLLEKVGLRDPSGTEGISPKCCCIMVESHCRRLPPPVFHNRRLSVTHASQTIPEPRSHPCIERAGSSPIAGLVKRKEVMFSVAGTNNLK</sequence>
<protein>
    <submittedName>
        <fullName evidence="1">Uncharacterized protein</fullName>
    </submittedName>
</protein>